<feature type="transmembrane region" description="Helical" evidence="7">
    <location>
        <begin position="294"/>
        <end position="321"/>
    </location>
</feature>
<comment type="subcellular location">
    <subcellularLocation>
        <location evidence="1">Membrane</location>
        <topology evidence="1">Multi-pass membrane protein</topology>
    </subcellularLocation>
</comment>
<dbReference type="Proteomes" id="UP000248745">
    <property type="component" value="Unassembled WGS sequence"/>
</dbReference>
<evidence type="ECO:0000256" key="6">
    <source>
        <dbReference type="ARBA" id="ARBA00023136"/>
    </source>
</evidence>
<keyword evidence="5 7" id="KW-1133">Transmembrane helix</keyword>
<feature type="transmembrane region" description="Helical" evidence="7">
    <location>
        <begin position="51"/>
        <end position="75"/>
    </location>
</feature>
<dbReference type="Pfam" id="PF01566">
    <property type="entry name" value="Nramp"/>
    <property type="match status" value="1"/>
</dbReference>
<comment type="caution">
    <text evidence="8">The sequence shown here is derived from an EMBL/GenBank/DDBJ whole genome shotgun (WGS) entry which is preliminary data.</text>
</comment>
<proteinExistence type="predicted"/>
<dbReference type="GO" id="GO:0005384">
    <property type="term" value="F:manganese ion transmembrane transporter activity"/>
    <property type="evidence" value="ECO:0007669"/>
    <property type="project" value="TreeGrafter"/>
</dbReference>
<evidence type="ECO:0000313" key="8">
    <source>
        <dbReference type="EMBL" id="PZF71278.1"/>
    </source>
</evidence>
<keyword evidence="2" id="KW-0813">Transport</keyword>
<dbReference type="PANTHER" id="PTHR11706:SF33">
    <property type="entry name" value="NATURAL RESISTANCE-ASSOCIATED MACROPHAGE PROTEIN 2"/>
    <property type="match status" value="1"/>
</dbReference>
<feature type="transmembrane region" description="Helical" evidence="7">
    <location>
        <begin position="342"/>
        <end position="360"/>
    </location>
</feature>
<dbReference type="EMBL" id="QKTW01000025">
    <property type="protein sequence ID" value="PZF71278.1"/>
    <property type="molecule type" value="Genomic_DNA"/>
</dbReference>
<feature type="transmembrane region" description="Helical" evidence="7">
    <location>
        <begin position="402"/>
        <end position="425"/>
    </location>
</feature>
<feature type="transmembrane region" description="Helical" evidence="7">
    <location>
        <begin position="160"/>
        <end position="179"/>
    </location>
</feature>
<dbReference type="OrthoDB" id="9787548at2"/>
<feature type="transmembrane region" description="Helical" evidence="7">
    <location>
        <begin position="248"/>
        <end position="274"/>
    </location>
</feature>
<sequence length="430" mass="47225">MKPPARKPQKQAPEKKKGFRRFFQILGPGLITGAGDDDPSGIATYSQAGTLFGFATLWTALVTFPLMAAIQEMCARIGFVTSRGLTHTLKEHYPKSILYIMLLFSIPATVLNIGSDIAGMGEVSHLLLPGIPAWLFSIAMTIILIVVIVRFPYQKIANILKWLCLCMLLYIAVPFLLHPDWHKVAVYTFIPHVTWSKDYLEMLVAILGTTISPYLFFWQATMEAEDKQHSKQQIVVNKRVLSDIKQDVGAGMFASNLVMFFIILTTGAVLHGHITKIDTVEQAAKALEPLAGKLSYALFAVGIIGTGFLAIPILCGSLSYIISETFGWKMGLDKTFSRAPSFYACIILSLIVGLCINFIGLSPMKALVYTAILYGITAPVMIAVILHISNNKKIMERRTNKVISNVLGALTLLLMTVSAIALIYFQSTGG</sequence>
<gene>
    <name evidence="8" type="ORF">DN068_18440</name>
</gene>
<evidence type="ECO:0000313" key="9">
    <source>
        <dbReference type="Proteomes" id="UP000248745"/>
    </source>
</evidence>
<dbReference type="GO" id="GO:0034755">
    <property type="term" value="P:iron ion transmembrane transport"/>
    <property type="evidence" value="ECO:0007669"/>
    <property type="project" value="TreeGrafter"/>
</dbReference>
<dbReference type="InterPro" id="IPR001046">
    <property type="entry name" value="NRAMP_fam"/>
</dbReference>
<evidence type="ECO:0000256" key="7">
    <source>
        <dbReference type="SAM" id="Phobius"/>
    </source>
</evidence>
<feature type="transmembrane region" description="Helical" evidence="7">
    <location>
        <begin position="366"/>
        <end position="390"/>
    </location>
</feature>
<keyword evidence="9" id="KW-1185">Reference proteome</keyword>
<dbReference type="GO" id="GO:0015086">
    <property type="term" value="F:cadmium ion transmembrane transporter activity"/>
    <property type="evidence" value="ECO:0007669"/>
    <property type="project" value="TreeGrafter"/>
</dbReference>
<evidence type="ECO:0000256" key="4">
    <source>
        <dbReference type="ARBA" id="ARBA00022847"/>
    </source>
</evidence>
<accession>A0A2W2AU84</accession>
<dbReference type="GO" id="GO:0015293">
    <property type="term" value="F:symporter activity"/>
    <property type="evidence" value="ECO:0007669"/>
    <property type="project" value="UniProtKB-KW"/>
</dbReference>
<name>A0A2W2AU84_9BACT</name>
<dbReference type="RefSeq" id="WP_111000423.1">
    <property type="nucleotide sequence ID" value="NZ_QKTW01000025.1"/>
</dbReference>
<keyword evidence="6 7" id="KW-0472">Membrane</keyword>
<organism evidence="8 9">
    <name type="scientific">Taibaiella soli</name>
    <dbReference type="NCBI Taxonomy" id="1649169"/>
    <lineage>
        <taxon>Bacteria</taxon>
        <taxon>Pseudomonadati</taxon>
        <taxon>Bacteroidota</taxon>
        <taxon>Chitinophagia</taxon>
        <taxon>Chitinophagales</taxon>
        <taxon>Chitinophagaceae</taxon>
        <taxon>Taibaiella</taxon>
    </lineage>
</organism>
<evidence type="ECO:0000256" key="3">
    <source>
        <dbReference type="ARBA" id="ARBA00022692"/>
    </source>
</evidence>
<dbReference type="AlphaFoldDB" id="A0A2W2AU84"/>
<feature type="transmembrane region" description="Helical" evidence="7">
    <location>
        <begin position="134"/>
        <end position="153"/>
    </location>
</feature>
<dbReference type="PANTHER" id="PTHR11706">
    <property type="entry name" value="SOLUTE CARRIER PROTEIN FAMILY 11 MEMBER"/>
    <property type="match status" value="1"/>
</dbReference>
<feature type="transmembrane region" description="Helical" evidence="7">
    <location>
        <begin position="199"/>
        <end position="218"/>
    </location>
</feature>
<evidence type="ECO:0000256" key="5">
    <source>
        <dbReference type="ARBA" id="ARBA00022989"/>
    </source>
</evidence>
<reference evidence="8 9" key="1">
    <citation type="submission" date="2018-06" db="EMBL/GenBank/DDBJ databases">
        <title>Mucibacter soli gen. nov., sp. nov., a new member of the family Chitinophagaceae producing mucin.</title>
        <authorList>
            <person name="Kim M.-K."/>
            <person name="Park S."/>
            <person name="Kim T.-S."/>
            <person name="Joung Y."/>
            <person name="Han J.-H."/>
            <person name="Kim S.B."/>
        </authorList>
    </citation>
    <scope>NUCLEOTIDE SEQUENCE [LARGE SCALE GENOMIC DNA]</scope>
    <source>
        <strain evidence="8 9">R1-15</strain>
    </source>
</reference>
<keyword evidence="4" id="KW-0769">Symport</keyword>
<feature type="transmembrane region" description="Helical" evidence="7">
    <location>
        <begin position="96"/>
        <end position="114"/>
    </location>
</feature>
<dbReference type="GO" id="GO:0005886">
    <property type="term" value="C:plasma membrane"/>
    <property type="evidence" value="ECO:0007669"/>
    <property type="project" value="TreeGrafter"/>
</dbReference>
<protein>
    <submittedName>
        <fullName evidence="8">Divalent metal cation transporter</fullName>
    </submittedName>
</protein>
<evidence type="ECO:0000256" key="2">
    <source>
        <dbReference type="ARBA" id="ARBA00022448"/>
    </source>
</evidence>
<evidence type="ECO:0000256" key="1">
    <source>
        <dbReference type="ARBA" id="ARBA00004141"/>
    </source>
</evidence>
<keyword evidence="3 7" id="KW-0812">Transmembrane</keyword>